<sequence>MVFSSTALFLTISRQLCGNNQPSDIQDQHILRPCLCSGTFFVFSDHPPARKKFLSFLFIDTEEKKKQRKKNKKVKFAENVKEPKGNGEEYRRKRESLRRNVPEPVIKPDKTGSVCRNNMPANRIALYNGILRDRDHRVQCSY</sequence>
<dbReference type="AlphaFoldDB" id="A0A816Q5B3"/>
<evidence type="ECO:0000313" key="2">
    <source>
        <dbReference type="EMBL" id="CAF2055614.1"/>
    </source>
</evidence>
<name>A0A816Q5B3_BRANA</name>
<organism evidence="2">
    <name type="scientific">Brassica napus</name>
    <name type="common">Rape</name>
    <dbReference type="NCBI Taxonomy" id="3708"/>
    <lineage>
        <taxon>Eukaryota</taxon>
        <taxon>Viridiplantae</taxon>
        <taxon>Streptophyta</taxon>
        <taxon>Embryophyta</taxon>
        <taxon>Tracheophyta</taxon>
        <taxon>Spermatophyta</taxon>
        <taxon>Magnoliopsida</taxon>
        <taxon>eudicotyledons</taxon>
        <taxon>Gunneridae</taxon>
        <taxon>Pentapetalae</taxon>
        <taxon>rosids</taxon>
        <taxon>malvids</taxon>
        <taxon>Brassicales</taxon>
        <taxon>Brassicaceae</taxon>
        <taxon>Brassiceae</taxon>
        <taxon>Brassica</taxon>
    </lineage>
</organism>
<protein>
    <submittedName>
        <fullName evidence="2">(rape) hypothetical protein</fullName>
    </submittedName>
</protein>
<reference evidence="2" key="1">
    <citation type="submission" date="2021-01" db="EMBL/GenBank/DDBJ databases">
        <authorList>
            <consortium name="Genoscope - CEA"/>
            <person name="William W."/>
        </authorList>
    </citation>
    <scope>NUCLEOTIDE SEQUENCE</scope>
</reference>
<feature type="compositionally biased region" description="Basic and acidic residues" evidence="1">
    <location>
        <begin position="75"/>
        <end position="110"/>
    </location>
</feature>
<accession>A0A816Q5B3</accession>
<evidence type="ECO:0000256" key="1">
    <source>
        <dbReference type="SAM" id="MobiDB-lite"/>
    </source>
</evidence>
<dbReference type="Proteomes" id="UP001295469">
    <property type="component" value="Chromosome C06"/>
</dbReference>
<dbReference type="EMBL" id="HG994370">
    <property type="protein sequence ID" value="CAF2055614.1"/>
    <property type="molecule type" value="Genomic_DNA"/>
</dbReference>
<dbReference type="PANTHER" id="PTHR33564:SF15">
    <property type="entry name" value="PROTEIN, PUTATIVE-RELATED"/>
    <property type="match status" value="1"/>
</dbReference>
<proteinExistence type="predicted"/>
<gene>
    <name evidence="2" type="ORF">DARMORV10_C06P07990.1</name>
</gene>
<dbReference type="PANTHER" id="PTHR33564">
    <property type="entry name" value="TRANSMEMBRANE PROTEIN"/>
    <property type="match status" value="1"/>
</dbReference>
<feature type="region of interest" description="Disordered" evidence="1">
    <location>
        <begin position="68"/>
        <end position="114"/>
    </location>
</feature>